<comment type="similarity">
    <text evidence="1">Belongs to the universal ribosomal protein uL23 family.</text>
</comment>
<evidence type="ECO:0000256" key="1">
    <source>
        <dbReference type="ARBA" id="ARBA00006700"/>
    </source>
</evidence>
<evidence type="ECO:0000313" key="6">
    <source>
        <dbReference type="EMBL" id="KIP02835.1"/>
    </source>
</evidence>
<evidence type="ECO:0000256" key="5">
    <source>
        <dbReference type="SAM" id="MobiDB-lite"/>
    </source>
</evidence>
<gene>
    <name evidence="6" type="ORF">PHLGIDRAFT_111598</name>
</gene>
<keyword evidence="3" id="KW-0687">Ribonucleoprotein</keyword>
<dbReference type="Pfam" id="PF00276">
    <property type="entry name" value="Ribosomal_L23"/>
    <property type="match status" value="1"/>
</dbReference>
<dbReference type="InterPro" id="IPR013025">
    <property type="entry name" value="Ribosomal_uL23-like"/>
</dbReference>
<dbReference type="SUPFAM" id="SSF54189">
    <property type="entry name" value="Ribosomal proteins S24e, L23 and L15e"/>
    <property type="match status" value="1"/>
</dbReference>
<keyword evidence="2" id="KW-0689">Ribosomal protein</keyword>
<feature type="region of interest" description="Disordered" evidence="5">
    <location>
        <begin position="29"/>
        <end position="54"/>
    </location>
</feature>
<dbReference type="InterPro" id="IPR012677">
    <property type="entry name" value="Nucleotide-bd_a/b_plait_sf"/>
</dbReference>
<evidence type="ECO:0000256" key="2">
    <source>
        <dbReference type="ARBA" id="ARBA00022980"/>
    </source>
</evidence>
<reference evidence="6 7" key="1">
    <citation type="journal article" date="2014" name="PLoS Genet.">
        <title>Analysis of the Phlebiopsis gigantea genome, transcriptome and secretome provides insight into its pioneer colonization strategies of wood.</title>
        <authorList>
            <person name="Hori C."/>
            <person name="Ishida T."/>
            <person name="Igarashi K."/>
            <person name="Samejima M."/>
            <person name="Suzuki H."/>
            <person name="Master E."/>
            <person name="Ferreira P."/>
            <person name="Ruiz-Duenas F.J."/>
            <person name="Held B."/>
            <person name="Canessa P."/>
            <person name="Larrondo L.F."/>
            <person name="Schmoll M."/>
            <person name="Druzhinina I.S."/>
            <person name="Kubicek C.P."/>
            <person name="Gaskell J.A."/>
            <person name="Kersten P."/>
            <person name="St John F."/>
            <person name="Glasner J."/>
            <person name="Sabat G."/>
            <person name="Splinter BonDurant S."/>
            <person name="Syed K."/>
            <person name="Yadav J."/>
            <person name="Mgbeahuruike A.C."/>
            <person name="Kovalchuk A."/>
            <person name="Asiegbu F.O."/>
            <person name="Lackner G."/>
            <person name="Hoffmeister D."/>
            <person name="Rencoret J."/>
            <person name="Gutierrez A."/>
            <person name="Sun H."/>
            <person name="Lindquist E."/>
            <person name="Barry K."/>
            <person name="Riley R."/>
            <person name="Grigoriev I.V."/>
            <person name="Henrissat B."/>
            <person name="Kues U."/>
            <person name="Berka R.M."/>
            <person name="Martinez A.T."/>
            <person name="Covert S.F."/>
            <person name="Blanchette R.A."/>
            <person name="Cullen D."/>
        </authorList>
    </citation>
    <scope>NUCLEOTIDE SEQUENCE [LARGE SCALE GENOMIC DNA]</scope>
    <source>
        <strain evidence="6 7">11061_1 CR5-6</strain>
    </source>
</reference>
<accession>A0A0C3S494</accession>
<dbReference type="Gene3D" id="3.30.70.330">
    <property type="match status" value="1"/>
</dbReference>
<dbReference type="Proteomes" id="UP000053257">
    <property type="component" value="Unassembled WGS sequence"/>
</dbReference>
<name>A0A0C3S494_PHLG1</name>
<dbReference type="GO" id="GO:0005762">
    <property type="term" value="C:mitochondrial large ribosomal subunit"/>
    <property type="evidence" value="ECO:0007669"/>
    <property type="project" value="TreeGrafter"/>
</dbReference>
<evidence type="ECO:0000256" key="3">
    <source>
        <dbReference type="ARBA" id="ARBA00023274"/>
    </source>
</evidence>
<dbReference type="AlphaFoldDB" id="A0A0C3S494"/>
<dbReference type="HOGENOM" id="CLU_073162_0_0_1"/>
<dbReference type="PANTHER" id="PTHR12059">
    <property type="entry name" value="RIBOSOMAL PROTEIN L23-RELATED"/>
    <property type="match status" value="1"/>
</dbReference>
<dbReference type="GO" id="GO:0032543">
    <property type="term" value="P:mitochondrial translation"/>
    <property type="evidence" value="ECO:0007669"/>
    <property type="project" value="TreeGrafter"/>
</dbReference>
<dbReference type="PANTHER" id="PTHR12059:SF5">
    <property type="entry name" value="LARGE RIBOSOMAL SUBUNIT PROTEIN UL23M"/>
    <property type="match status" value="1"/>
</dbReference>
<sequence length="293" mass="33175">MQAFRRLYSSIPDAAAAARTASTPRAVRLRRLRKRPEVPAGASDATPSGLTPSEQARFQRSYAKGELTDGAGNYLSEGQWLNKLDARRQRIRGIRVAKSEAGEKELQVVGQKVYLPNVIFTLVRNHTPPGQPYNPYEATFRVAQSITKTDIRSYLSAAYGVKSTYIRTDNYSAKTSVLGQTKSVAYKRAVVGLVDPFYFPKAVEDMNAKDRKEREDWLEENFRMQQDKDDRKSVQLLISRRRSDGWRWRTGVTANRRNIIHLIAARRAERESLLADMKVQVRGARQSAVSQPA</sequence>
<dbReference type="EMBL" id="KN840650">
    <property type="protein sequence ID" value="KIP02835.1"/>
    <property type="molecule type" value="Genomic_DNA"/>
</dbReference>
<feature type="compositionally biased region" description="Polar residues" evidence="5">
    <location>
        <begin position="45"/>
        <end position="54"/>
    </location>
</feature>
<protein>
    <recommendedName>
        <fullName evidence="4">Large ribosomal subunit protein uL23m</fullName>
    </recommendedName>
</protein>
<organism evidence="6 7">
    <name type="scientific">Phlebiopsis gigantea (strain 11061_1 CR5-6)</name>
    <name type="common">White-rot fungus</name>
    <name type="synonym">Peniophora gigantea</name>
    <dbReference type="NCBI Taxonomy" id="745531"/>
    <lineage>
        <taxon>Eukaryota</taxon>
        <taxon>Fungi</taxon>
        <taxon>Dikarya</taxon>
        <taxon>Basidiomycota</taxon>
        <taxon>Agaricomycotina</taxon>
        <taxon>Agaricomycetes</taxon>
        <taxon>Polyporales</taxon>
        <taxon>Phanerochaetaceae</taxon>
        <taxon>Phlebiopsis</taxon>
    </lineage>
</organism>
<evidence type="ECO:0000313" key="7">
    <source>
        <dbReference type="Proteomes" id="UP000053257"/>
    </source>
</evidence>
<dbReference type="STRING" id="745531.A0A0C3S494"/>
<dbReference type="InterPro" id="IPR012678">
    <property type="entry name" value="Ribosomal_uL23/eL15/eS24_sf"/>
</dbReference>
<dbReference type="GO" id="GO:0003735">
    <property type="term" value="F:structural constituent of ribosome"/>
    <property type="evidence" value="ECO:0007669"/>
    <property type="project" value="InterPro"/>
</dbReference>
<proteinExistence type="inferred from homology"/>
<dbReference type="OrthoDB" id="275582at2759"/>
<evidence type="ECO:0000256" key="4">
    <source>
        <dbReference type="ARBA" id="ARBA00039977"/>
    </source>
</evidence>
<keyword evidence="7" id="KW-1185">Reference proteome</keyword>